<feature type="domain" description="CBS" evidence="2">
    <location>
        <begin position="38"/>
        <end position="95"/>
    </location>
</feature>
<dbReference type="SMART" id="SM00116">
    <property type="entry name" value="CBS"/>
    <property type="match status" value="2"/>
</dbReference>
<evidence type="ECO:0000259" key="2">
    <source>
        <dbReference type="PROSITE" id="PS51371"/>
    </source>
</evidence>
<dbReference type="InterPro" id="IPR046342">
    <property type="entry name" value="CBS_dom_sf"/>
</dbReference>
<name>A0A5C9A811_9GAMM</name>
<dbReference type="InterPro" id="IPR000644">
    <property type="entry name" value="CBS_dom"/>
</dbReference>
<dbReference type="SUPFAM" id="SSF54631">
    <property type="entry name" value="CBS-domain pair"/>
    <property type="match status" value="1"/>
</dbReference>
<evidence type="ECO:0000256" key="1">
    <source>
        <dbReference type="PROSITE-ProRule" id="PRU00703"/>
    </source>
</evidence>
<keyword evidence="4" id="KW-1185">Reference proteome</keyword>
<reference evidence="3 4" key="1">
    <citation type="submission" date="2019-08" db="EMBL/GenBank/DDBJ databases">
        <title>Parahaliea maris sp. nov., isolated from the surface seawater.</title>
        <authorList>
            <person name="Liu Y."/>
        </authorList>
    </citation>
    <scope>NUCLEOTIDE SEQUENCE [LARGE SCALE GENOMIC DNA]</scope>
    <source>
        <strain evidence="3 4">HSLHS9</strain>
    </source>
</reference>
<evidence type="ECO:0000313" key="3">
    <source>
        <dbReference type="EMBL" id="TXS95361.1"/>
    </source>
</evidence>
<organism evidence="3 4">
    <name type="scientific">Parahaliea maris</name>
    <dbReference type="NCBI Taxonomy" id="2716870"/>
    <lineage>
        <taxon>Bacteria</taxon>
        <taxon>Pseudomonadati</taxon>
        <taxon>Pseudomonadota</taxon>
        <taxon>Gammaproteobacteria</taxon>
        <taxon>Cellvibrionales</taxon>
        <taxon>Halieaceae</taxon>
        <taxon>Parahaliea</taxon>
    </lineage>
</organism>
<sequence length="186" mass="21314">MKTLELKPLQSIDHLVHPEEFADITWDSSALEIFTDFRFHKPLVIYQGVSVSEADRRMRRAHVKLMLVVDAHDEFVGTISASDLEHQNLMSHISRGSARDDLRVVDLMSPRSEIQALDFDLLAHARIRDVVETLKQRGQQHCLVVDSGLHHIRGLISSSDIARRLHMPIEIARQNSFVDLFNAIRH</sequence>
<feature type="domain" description="CBS" evidence="2">
    <location>
        <begin position="108"/>
        <end position="171"/>
    </location>
</feature>
<gene>
    <name evidence="3" type="ORF">FV139_05555</name>
</gene>
<dbReference type="Pfam" id="PF00571">
    <property type="entry name" value="CBS"/>
    <property type="match status" value="2"/>
</dbReference>
<proteinExistence type="predicted"/>
<accession>A0A5C9A811</accession>
<protein>
    <submittedName>
        <fullName evidence="3">CBS domain-containing protein</fullName>
    </submittedName>
</protein>
<dbReference type="EMBL" id="VRZA01000002">
    <property type="protein sequence ID" value="TXS95361.1"/>
    <property type="molecule type" value="Genomic_DNA"/>
</dbReference>
<evidence type="ECO:0000313" key="4">
    <source>
        <dbReference type="Proteomes" id="UP000321039"/>
    </source>
</evidence>
<comment type="caution">
    <text evidence="3">The sequence shown here is derived from an EMBL/GenBank/DDBJ whole genome shotgun (WGS) entry which is preliminary data.</text>
</comment>
<dbReference type="AlphaFoldDB" id="A0A5C9A811"/>
<dbReference type="Gene3D" id="3.10.580.10">
    <property type="entry name" value="CBS-domain"/>
    <property type="match status" value="2"/>
</dbReference>
<dbReference type="PROSITE" id="PS51371">
    <property type="entry name" value="CBS"/>
    <property type="match status" value="2"/>
</dbReference>
<dbReference type="RefSeq" id="WP_148067272.1">
    <property type="nucleotide sequence ID" value="NZ_VRZA01000002.1"/>
</dbReference>
<dbReference type="Proteomes" id="UP000321039">
    <property type="component" value="Unassembled WGS sequence"/>
</dbReference>
<keyword evidence="1" id="KW-0129">CBS domain</keyword>